<sequence>MGLSLGFDFYFLIRCIAHLRQQEPEIKENESDEAEGVNEEHLERLIALEDGDDEPDYEWEKLKFSVLVKSGERYLQVRLGPLVFLDSCNIFPASLDALIADLRNTEKDPAKAFPLLAERHPLFANAELFKEEARLAHPVFAKMWKQNRTFYREQVWNLLLKKIPMPFERMAGPECWEMDPVMPDRSYYNSRLTGEVCSEAKYEEIQKIVDFFDFKTFGEFHDAYLHTDMALADVIEAYREAFFGHYGLDPAHYVTGASAAWDAMLKSCTGKDRPLQLVRDEGIYRIIRESVRGGLSNPFQPYAKANNVGIGEDFNESEPTSHLKKFDVNSQYPTVMSRPLPMDGGEWVQLQPSKKQRLKQLYDLLEATDYNAEDYAETYLVKVSYYVPCEAHDFIDWAPPARMSVQSAELSEYSKVLMRNRGLLKAPGNPKLMPFLGFHREESLQLRLLKFYMETMRIRICEVYVIIRFDCKAFMKPFIEKCYTQRLQLRRAGRKLQDKVVKTTMCVQFGKSVQNQEAFRNADVFTDRALYEKQLAGERTVDYHSYPSSAGFLGLVYTTKAKPALLKSVPQIGTFVLDEARLDITKYHYALRKIFDGQANKPVDPSYSLSERSAVRAIYTDTDSDIVHIFSEVDPAVKLAEGNLKGDSPCFWDVGGDVKEAEKYLLALGACPEAAKLAAERRGELGGFGDEGAPLCIVEVVALGPKCYSEWQTDAAKFYRKFKAKGFSKQQRKQMTHEAYRRVWMEGKPGAPSISYRFESKNHVMNLVKVQEIGLSPFTDKVWQLDRCNSRPHGHWRNMPEPCVSLCLLAFGLHESGRSLPACFVDKVLSFLVADAGYLALEMRGGSFKGVLFTELADLLGNLLFDQPPSWLLAVLCFEWGTVFVFHPVSVQRLAWHYVAWFSVHLQLVHRLRRSPGRMAAWFAPSGPFLWHWQKKASNLVRLSLCSR</sequence>
<dbReference type="Pfam" id="PF03175">
    <property type="entry name" value="DNA_pol_B_2"/>
    <property type="match status" value="1"/>
</dbReference>
<dbReference type="InterPro" id="IPR043502">
    <property type="entry name" value="DNA/RNA_pol_sf"/>
</dbReference>
<dbReference type="EC" id="2.7.7.7" evidence="2"/>
<gene>
    <name evidence="10" type="ORF">SPIL2461_LOCUS4623</name>
</gene>
<keyword evidence="5" id="KW-0235">DNA replication</keyword>
<dbReference type="GO" id="GO:0003887">
    <property type="term" value="F:DNA-directed DNA polymerase activity"/>
    <property type="evidence" value="ECO:0007669"/>
    <property type="project" value="UniProtKB-KW"/>
</dbReference>
<feature type="non-terminal residue" evidence="10">
    <location>
        <position position="948"/>
    </location>
</feature>
<dbReference type="InterPro" id="IPR004868">
    <property type="entry name" value="DNA-dir_DNA_pol_B_mt/vir"/>
</dbReference>
<keyword evidence="4" id="KW-0548">Nucleotidyltransferase</keyword>
<proteinExistence type="inferred from homology"/>
<dbReference type="EMBL" id="CAJNIZ010006208">
    <property type="protein sequence ID" value="CAE7247993.1"/>
    <property type="molecule type" value="Genomic_DNA"/>
</dbReference>
<dbReference type="Proteomes" id="UP000649617">
    <property type="component" value="Unassembled WGS sequence"/>
</dbReference>
<evidence type="ECO:0000256" key="5">
    <source>
        <dbReference type="ARBA" id="ARBA00022705"/>
    </source>
</evidence>
<evidence type="ECO:0000256" key="3">
    <source>
        <dbReference type="ARBA" id="ARBA00022679"/>
    </source>
</evidence>
<evidence type="ECO:0000256" key="4">
    <source>
        <dbReference type="ARBA" id="ARBA00022695"/>
    </source>
</evidence>
<keyword evidence="3" id="KW-0808">Transferase</keyword>
<protein>
    <recommendedName>
        <fullName evidence="2">DNA-directed DNA polymerase</fullName>
        <ecNumber evidence="2">2.7.7.7</ecNumber>
    </recommendedName>
</protein>
<evidence type="ECO:0000256" key="7">
    <source>
        <dbReference type="ARBA" id="ARBA00023125"/>
    </source>
</evidence>
<dbReference type="GO" id="GO:0000166">
    <property type="term" value="F:nucleotide binding"/>
    <property type="evidence" value="ECO:0007669"/>
    <property type="project" value="InterPro"/>
</dbReference>
<evidence type="ECO:0000256" key="1">
    <source>
        <dbReference type="ARBA" id="ARBA00005755"/>
    </source>
</evidence>
<evidence type="ECO:0000256" key="6">
    <source>
        <dbReference type="ARBA" id="ARBA00022932"/>
    </source>
</evidence>
<evidence type="ECO:0000313" key="10">
    <source>
        <dbReference type="EMBL" id="CAE7247993.1"/>
    </source>
</evidence>
<evidence type="ECO:0000259" key="9">
    <source>
        <dbReference type="Pfam" id="PF03175"/>
    </source>
</evidence>
<dbReference type="OrthoDB" id="442875at2759"/>
<feature type="domain" description="DNA-directed DNA polymerase family B mitochondria/virus" evidence="9">
    <location>
        <begin position="223"/>
        <end position="355"/>
    </location>
</feature>
<dbReference type="GO" id="GO:0003677">
    <property type="term" value="F:DNA binding"/>
    <property type="evidence" value="ECO:0007669"/>
    <property type="project" value="UniProtKB-KW"/>
</dbReference>
<organism evidence="10 11">
    <name type="scientific">Symbiodinium pilosum</name>
    <name type="common">Dinoflagellate</name>
    <dbReference type="NCBI Taxonomy" id="2952"/>
    <lineage>
        <taxon>Eukaryota</taxon>
        <taxon>Sar</taxon>
        <taxon>Alveolata</taxon>
        <taxon>Dinophyceae</taxon>
        <taxon>Suessiales</taxon>
        <taxon>Symbiodiniaceae</taxon>
        <taxon>Symbiodinium</taxon>
    </lineage>
</organism>
<reference evidence="10" key="1">
    <citation type="submission" date="2021-02" db="EMBL/GenBank/DDBJ databases">
        <authorList>
            <person name="Dougan E. K."/>
            <person name="Rhodes N."/>
            <person name="Thang M."/>
            <person name="Chan C."/>
        </authorList>
    </citation>
    <scope>NUCLEOTIDE SEQUENCE</scope>
</reference>
<dbReference type="SUPFAM" id="SSF56672">
    <property type="entry name" value="DNA/RNA polymerases"/>
    <property type="match status" value="1"/>
</dbReference>
<dbReference type="AlphaFoldDB" id="A0A812LVZ8"/>
<name>A0A812LVZ8_SYMPI</name>
<keyword evidence="6" id="KW-0239">DNA-directed DNA polymerase</keyword>
<evidence type="ECO:0000256" key="2">
    <source>
        <dbReference type="ARBA" id="ARBA00012417"/>
    </source>
</evidence>
<keyword evidence="7" id="KW-0238">DNA-binding</keyword>
<comment type="catalytic activity">
    <reaction evidence="8">
        <text>DNA(n) + a 2'-deoxyribonucleoside 5'-triphosphate = DNA(n+1) + diphosphate</text>
        <dbReference type="Rhea" id="RHEA:22508"/>
        <dbReference type="Rhea" id="RHEA-COMP:17339"/>
        <dbReference type="Rhea" id="RHEA-COMP:17340"/>
        <dbReference type="ChEBI" id="CHEBI:33019"/>
        <dbReference type="ChEBI" id="CHEBI:61560"/>
        <dbReference type="ChEBI" id="CHEBI:173112"/>
        <dbReference type="EC" id="2.7.7.7"/>
    </reaction>
</comment>
<keyword evidence="11" id="KW-1185">Reference proteome</keyword>
<accession>A0A812LVZ8</accession>
<comment type="caution">
    <text evidence="10">The sequence shown here is derived from an EMBL/GenBank/DDBJ whole genome shotgun (WGS) entry which is preliminary data.</text>
</comment>
<dbReference type="GO" id="GO:0006260">
    <property type="term" value="P:DNA replication"/>
    <property type="evidence" value="ECO:0007669"/>
    <property type="project" value="UniProtKB-KW"/>
</dbReference>
<evidence type="ECO:0000313" key="11">
    <source>
        <dbReference type="Proteomes" id="UP000649617"/>
    </source>
</evidence>
<comment type="similarity">
    <text evidence="1">Belongs to the DNA polymerase type-B family.</text>
</comment>
<evidence type="ECO:0000256" key="8">
    <source>
        <dbReference type="ARBA" id="ARBA00049244"/>
    </source>
</evidence>